<gene>
    <name evidence="1" type="ORF">BH720_034610</name>
</gene>
<dbReference type="Proteomes" id="UP000095472">
    <property type="component" value="Chromosome"/>
</dbReference>
<keyword evidence="2" id="KW-1185">Reference proteome</keyword>
<organism evidence="1 2">
    <name type="scientific">Desertifilum tharense IPPAS B-1220</name>
    <dbReference type="NCBI Taxonomy" id="1781255"/>
    <lineage>
        <taxon>Bacteria</taxon>
        <taxon>Bacillati</taxon>
        <taxon>Cyanobacteriota</taxon>
        <taxon>Cyanophyceae</taxon>
        <taxon>Desertifilales</taxon>
        <taxon>Desertifilaceae</taxon>
        <taxon>Desertifilum</taxon>
    </lineage>
</organism>
<sequence length="86" mass="9321">MVTINSALSSHSAHCYAEASYSTFYSALTAHSALSTLFPTRNSELGTLHSLPHSALSTFYSALRKGDLQIQIQSRGTSSVSLWRIS</sequence>
<reference evidence="1 2" key="1">
    <citation type="journal article" date="2016" name="Genome Announc.">
        <title>Draft Genome Sequence of the Thermotolerant Cyanobacterium Desertifilum sp. IPPAS B-1220.</title>
        <authorList>
            <person name="Mironov K.S."/>
            <person name="Sinetova M.A."/>
            <person name="Bolatkhan K."/>
            <person name="Zayadan B.K."/>
            <person name="Ustinova V.V."/>
            <person name="Kupriyanova E.V."/>
            <person name="Skrypnik A.N."/>
            <person name="Gogoleva N.E."/>
            <person name="Gogolev Y.V."/>
            <person name="Los D.A."/>
        </authorList>
    </citation>
    <scope>NUCLEOTIDE SEQUENCE [LARGE SCALE GENOMIC DNA]</scope>
    <source>
        <strain evidence="1 2">IPPAS B-1220</strain>
    </source>
</reference>
<protein>
    <submittedName>
        <fullName evidence="1">Uncharacterized protein</fullName>
    </submittedName>
</protein>
<proteinExistence type="predicted"/>
<dbReference type="EMBL" id="CP182909">
    <property type="protein sequence ID" value="XPM64105.1"/>
    <property type="molecule type" value="Genomic_DNA"/>
</dbReference>
<evidence type="ECO:0000313" key="2">
    <source>
        <dbReference type="Proteomes" id="UP000095472"/>
    </source>
</evidence>
<evidence type="ECO:0000313" key="1">
    <source>
        <dbReference type="EMBL" id="XPM64105.1"/>
    </source>
</evidence>
<name>A0ACD5GTB9_9CYAN</name>
<accession>A0ACD5GTB9</accession>